<reference evidence="4 5" key="1">
    <citation type="journal article" date="2014" name="PLoS Genet.">
        <title>Analysis of the Phlebiopsis gigantea genome, transcriptome and secretome provides insight into its pioneer colonization strategies of wood.</title>
        <authorList>
            <person name="Hori C."/>
            <person name="Ishida T."/>
            <person name="Igarashi K."/>
            <person name="Samejima M."/>
            <person name="Suzuki H."/>
            <person name="Master E."/>
            <person name="Ferreira P."/>
            <person name="Ruiz-Duenas F.J."/>
            <person name="Held B."/>
            <person name="Canessa P."/>
            <person name="Larrondo L.F."/>
            <person name="Schmoll M."/>
            <person name="Druzhinina I.S."/>
            <person name="Kubicek C.P."/>
            <person name="Gaskell J.A."/>
            <person name="Kersten P."/>
            <person name="St John F."/>
            <person name="Glasner J."/>
            <person name="Sabat G."/>
            <person name="Splinter BonDurant S."/>
            <person name="Syed K."/>
            <person name="Yadav J."/>
            <person name="Mgbeahuruike A.C."/>
            <person name="Kovalchuk A."/>
            <person name="Asiegbu F.O."/>
            <person name="Lackner G."/>
            <person name="Hoffmeister D."/>
            <person name="Rencoret J."/>
            <person name="Gutierrez A."/>
            <person name="Sun H."/>
            <person name="Lindquist E."/>
            <person name="Barry K."/>
            <person name="Riley R."/>
            <person name="Grigoriev I.V."/>
            <person name="Henrissat B."/>
            <person name="Kues U."/>
            <person name="Berka R.M."/>
            <person name="Martinez A.T."/>
            <person name="Covert S.F."/>
            <person name="Blanchette R.A."/>
            <person name="Cullen D."/>
        </authorList>
    </citation>
    <scope>NUCLEOTIDE SEQUENCE [LARGE SCALE GENOMIC DNA]</scope>
    <source>
        <strain evidence="4 5">11061_1 CR5-6</strain>
    </source>
</reference>
<dbReference type="OrthoDB" id="1933717at2759"/>
<name>A0A0C3S1L6_PHLG1</name>
<dbReference type="Proteomes" id="UP000053257">
    <property type="component" value="Unassembled WGS sequence"/>
</dbReference>
<dbReference type="HOGENOM" id="CLU_010194_8_0_1"/>
<organism evidence="4 5">
    <name type="scientific">Phlebiopsis gigantea (strain 11061_1 CR5-6)</name>
    <name type="common">White-rot fungus</name>
    <name type="synonym">Peniophora gigantea</name>
    <dbReference type="NCBI Taxonomy" id="745531"/>
    <lineage>
        <taxon>Eukaryota</taxon>
        <taxon>Fungi</taxon>
        <taxon>Dikarya</taxon>
        <taxon>Basidiomycota</taxon>
        <taxon>Agaricomycotina</taxon>
        <taxon>Agaricomycetes</taxon>
        <taxon>Polyporales</taxon>
        <taxon>Phanerochaetaceae</taxon>
        <taxon>Phlebiopsis</taxon>
    </lineage>
</organism>
<proteinExistence type="inferred from homology"/>
<dbReference type="EMBL" id="KN840471">
    <property type="protein sequence ID" value="KIP09041.1"/>
    <property type="molecule type" value="Genomic_DNA"/>
</dbReference>
<evidence type="ECO:0000313" key="5">
    <source>
        <dbReference type="Proteomes" id="UP000053257"/>
    </source>
</evidence>
<protein>
    <submittedName>
        <fullName evidence="4">Uncharacterized protein</fullName>
    </submittedName>
</protein>
<evidence type="ECO:0000256" key="1">
    <source>
        <dbReference type="ARBA" id="ARBA00006484"/>
    </source>
</evidence>
<keyword evidence="5" id="KW-1185">Reference proteome</keyword>
<evidence type="ECO:0000256" key="2">
    <source>
        <dbReference type="ARBA" id="ARBA00023002"/>
    </source>
</evidence>
<dbReference type="PRINTS" id="PR00080">
    <property type="entry name" value="SDRFAMILY"/>
</dbReference>
<dbReference type="SUPFAM" id="SSF51735">
    <property type="entry name" value="NAD(P)-binding Rossmann-fold domains"/>
    <property type="match status" value="1"/>
</dbReference>
<dbReference type="PANTHER" id="PTHR42760">
    <property type="entry name" value="SHORT-CHAIN DEHYDROGENASES/REDUCTASES FAMILY MEMBER"/>
    <property type="match status" value="1"/>
</dbReference>
<dbReference type="STRING" id="745531.A0A0C3S1L6"/>
<comment type="similarity">
    <text evidence="1 3">Belongs to the short-chain dehydrogenases/reductases (SDR) family.</text>
</comment>
<dbReference type="GO" id="GO:0016616">
    <property type="term" value="F:oxidoreductase activity, acting on the CH-OH group of donors, NAD or NADP as acceptor"/>
    <property type="evidence" value="ECO:0007669"/>
    <property type="project" value="TreeGrafter"/>
</dbReference>
<dbReference type="InterPro" id="IPR002347">
    <property type="entry name" value="SDR_fam"/>
</dbReference>
<dbReference type="CDD" id="cd05233">
    <property type="entry name" value="SDR_c"/>
    <property type="match status" value="1"/>
</dbReference>
<dbReference type="Gene3D" id="3.40.50.720">
    <property type="entry name" value="NAD(P)-binding Rossmann-like Domain"/>
    <property type="match status" value="1"/>
</dbReference>
<dbReference type="PANTHER" id="PTHR42760:SF37">
    <property type="entry name" value="CLAVALDEHYDE DEHYDROGENASE"/>
    <property type="match status" value="1"/>
</dbReference>
<dbReference type="InterPro" id="IPR036291">
    <property type="entry name" value="NAD(P)-bd_dom_sf"/>
</dbReference>
<keyword evidence="2" id="KW-0560">Oxidoreductase</keyword>
<gene>
    <name evidence="4" type="ORF">PHLGIDRAFT_506324</name>
</gene>
<dbReference type="Pfam" id="PF00106">
    <property type="entry name" value="adh_short"/>
    <property type="match status" value="1"/>
</dbReference>
<dbReference type="PRINTS" id="PR00081">
    <property type="entry name" value="GDHRDH"/>
</dbReference>
<dbReference type="AlphaFoldDB" id="A0A0C3S1L6"/>
<accession>A0A0C3S1L6</accession>
<sequence>MWLVSTFVPTERHDTYPAIDANKADLRGKVVLITGASRGVGKATAIAMAQAGVAGLVLFARSDLSAVKDACLASQRAGQSLQVLTFAVDIADNEQVVAAVTKAGEAFGRLDIVINNAGQVNDYKLIADGDVQDWWGIWDINLRGTYHVVRAVLPLFIKSGGDKTIINVGSLAAVFISPTTSSYCTSKLALLRFTEFINVEYGDKGVLAYYIHPGAISTDMTSTLPDRYKHILVDTVELSAHTMVWLTKERRDWLAGRFISCTWDVDELLGKKDEIVKGDKLKARVVI</sequence>
<evidence type="ECO:0000313" key="4">
    <source>
        <dbReference type="EMBL" id="KIP09041.1"/>
    </source>
</evidence>
<evidence type="ECO:0000256" key="3">
    <source>
        <dbReference type="RuleBase" id="RU000363"/>
    </source>
</evidence>